<keyword evidence="4" id="KW-1185">Reference proteome</keyword>
<feature type="region of interest" description="Disordered" evidence="2">
    <location>
        <begin position="153"/>
        <end position="176"/>
    </location>
</feature>
<protein>
    <submittedName>
        <fullName evidence="3">DUF4391 domain-containing protein</fullName>
    </submittedName>
</protein>
<dbReference type="Proteomes" id="UP000232693">
    <property type="component" value="Chromosome"/>
</dbReference>
<evidence type="ECO:0000256" key="1">
    <source>
        <dbReference type="SAM" id="Coils"/>
    </source>
</evidence>
<keyword evidence="1" id="KW-0175">Coiled coil</keyword>
<name>A0A2K9AVP6_9GAMM</name>
<dbReference type="OrthoDB" id="9805811at2"/>
<sequence>MNSFQELLDYMAFPETTLLDKPLYKRMFLEHASLDAADKKALKETIDKIRWIYTLKPSTINIAAYSDDQYDYSEIAVLHVETHSVKQYERIGEFINRAIPYPLVVLMSTTVGNREYVNLCLADKRQSKSDKDKQVIEELYFSGWIELAVSYPGQSNQGQSNQKQSEPEQTEQESPNQDFLASLKVSALPFTDFRRFYQAMIDRVVALNWAAKTGNFVLLTSQERSLEKRKALKQYHELELKIQKLRKELKQSAFNRQVELNATIKKYQQELKRLEQSLS</sequence>
<dbReference type="AlphaFoldDB" id="A0A2K9AVP6"/>
<feature type="compositionally biased region" description="Low complexity" evidence="2">
    <location>
        <begin position="153"/>
        <end position="164"/>
    </location>
</feature>
<dbReference type="EMBL" id="CP025120">
    <property type="protein sequence ID" value="AUD79181.1"/>
    <property type="molecule type" value="Genomic_DNA"/>
</dbReference>
<organism evidence="3 4">
    <name type="scientific">Kangiella profundi</name>
    <dbReference type="NCBI Taxonomy" id="1561924"/>
    <lineage>
        <taxon>Bacteria</taxon>
        <taxon>Pseudomonadati</taxon>
        <taxon>Pseudomonadota</taxon>
        <taxon>Gammaproteobacteria</taxon>
        <taxon>Kangiellales</taxon>
        <taxon>Kangiellaceae</taxon>
        <taxon>Kangiella</taxon>
    </lineage>
</organism>
<gene>
    <name evidence="3" type="ORF">CW740_07950</name>
</gene>
<dbReference type="InterPro" id="IPR025503">
    <property type="entry name" value="DUF4391"/>
</dbReference>
<feature type="coiled-coil region" evidence="1">
    <location>
        <begin position="228"/>
        <end position="277"/>
    </location>
</feature>
<dbReference type="KEGG" id="kpd:CW740_07950"/>
<reference evidence="3 4" key="1">
    <citation type="submission" date="2017-12" db="EMBL/GenBank/DDBJ databases">
        <title>Kangiella profundi FT102 completed genome.</title>
        <authorList>
            <person name="Xu J."/>
            <person name="Wang J."/>
            <person name="Lu Y."/>
        </authorList>
    </citation>
    <scope>NUCLEOTIDE SEQUENCE [LARGE SCALE GENOMIC DNA]</scope>
    <source>
        <strain evidence="3 4">FT102</strain>
    </source>
</reference>
<dbReference type="Pfam" id="PF14335">
    <property type="entry name" value="DUF4391"/>
    <property type="match status" value="1"/>
</dbReference>
<evidence type="ECO:0000313" key="4">
    <source>
        <dbReference type="Proteomes" id="UP000232693"/>
    </source>
</evidence>
<dbReference type="RefSeq" id="WP_106647012.1">
    <property type="nucleotide sequence ID" value="NZ_BMGO01000001.1"/>
</dbReference>
<accession>A0A2K9AVP6</accession>
<proteinExistence type="predicted"/>
<evidence type="ECO:0000256" key="2">
    <source>
        <dbReference type="SAM" id="MobiDB-lite"/>
    </source>
</evidence>
<evidence type="ECO:0000313" key="3">
    <source>
        <dbReference type="EMBL" id="AUD79181.1"/>
    </source>
</evidence>